<organism evidence="1 2">
    <name type="scientific">Kouleothrix aurantiaca</name>
    <dbReference type="NCBI Taxonomy" id="186479"/>
    <lineage>
        <taxon>Bacteria</taxon>
        <taxon>Bacillati</taxon>
        <taxon>Chloroflexota</taxon>
        <taxon>Chloroflexia</taxon>
        <taxon>Chloroflexales</taxon>
        <taxon>Roseiflexineae</taxon>
        <taxon>Roseiflexaceae</taxon>
        <taxon>Kouleothrix</taxon>
    </lineage>
</organism>
<keyword evidence="2" id="KW-1185">Reference proteome</keyword>
<name>A0A0P9FJ94_9CHLR</name>
<evidence type="ECO:0000313" key="1">
    <source>
        <dbReference type="EMBL" id="KPV53192.1"/>
    </source>
</evidence>
<dbReference type="Proteomes" id="UP000050509">
    <property type="component" value="Unassembled WGS sequence"/>
</dbReference>
<dbReference type="InterPro" id="IPR027417">
    <property type="entry name" value="P-loop_NTPase"/>
</dbReference>
<accession>A0A0P9FJ94</accession>
<comment type="caution">
    <text evidence="1">The sequence shown here is derived from an EMBL/GenBank/DDBJ whole genome shotgun (WGS) entry which is preliminary data.</text>
</comment>
<reference evidence="1 2" key="1">
    <citation type="submission" date="2015-09" db="EMBL/GenBank/DDBJ databases">
        <title>Draft genome sequence of Kouleothrix aurantiaca JCM 19913.</title>
        <authorList>
            <person name="Hemp J."/>
        </authorList>
    </citation>
    <scope>NUCLEOTIDE SEQUENCE [LARGE SCALE GENOMIC DNA]</scope>
    <source>
        <strain evidence="1 2">COM-B</strain>
    </source>
</reference>
<dbReference type="SUPFAM" id="SSF52540">
    <property type="entry name" value="P-loop containing nucleoside triphosphate hydrolases"/>
    <property type="match status" value="1"/>
</dbReference>
<dbReference type="Gene3D" id="1.10.8.730">
    <property type="match status" value="1"/>
</dbReference>
<dbReference type="Gene3D" id="3.40.50.300">
    <property type="entry name" value="P-loop containing nucleotide triphosphate hydrolases"/>
    <property type="match status" value="1"/>
</dbReference>
<evidence type="ECO:0000313" key="2">
    <source>
        <dbReference type="Proteomes" id="UP000050509"/>
    </source>
</evidence>
<sequence>MRAEVELLDEQWMPFFARLEGPLRIISRTERFNLRVPQQVMETRARPLDVRAKAFAPLAEAVRAWDDARTPAQIDAILGQLSPQLAREVLLAFESVGGVGVEAWQRTMDKLGRPLWRRRWLKAYRQMYEMLMTQVALRGLHHYLLAWLPDGMRPEDMINTVEHVFDTGAARADLPALLPGMYTEYPDHLAPQESHLPLFALLTSYDFKGTWTISTLHRILGLDLDLALSIDVGVVSRTKAEMLADFTVNNRMTQLRSGSGPRDVRAERQLKAAYELQEVLDTESLHDVRMVLAVQGRDLEELNANVRKVETAGGATLKLMRPIGGQGPLTKFFGATPTGQIDALTRPRRQRSMAVTQYVPFGLRKPDRTDGLLWMLQGDTPIMFDPFADRRAAHAVVLGKTGSGKTFAINCWAMRLAAMGYQIVMYEPQGHSRRLIEASGEGRGGARYVLDMRQKVNVLDIVATRDEAGNAPSIATQIDHVVTQISVLMGTNVPTADGKTAFRPRIWESLEQGLLDLALQKLYHGLNLENLEPDHTPIVADLCDALSDIGSDEAKRLAYEIGLRLVQGSRGATFNQRTTIDWDFTHDLTAYDFSGVPEGTVRTFYYGQAFGALNRFVRSPIRDRRRTTVAIIDEFAYMAQVPSLAGFAAMAAKTWRTFNAHLWTLDQDAHTYLGTENGNPDPAMLSVFLNAPIKAILKQDAADAARLGNKIEGLHAAHVNQIKRQGRGELVLVWEGDGVGARHNEVFVGRVEPNDAELRAFAGT</sequence>
<proteinExistence type="predicted"/>
<evidence type="ECO:0008006" key="3">
    <source>
        <dbReference type="Google" id="ProtNLM"/>
    </source>
</evidence>
<gene>
    <name evidence="1" type="ORF">SE17_11070</name>
</gene>
<dbReference type="AlphaFoldDB" id="A0A0P9FJ94"/>
<protein>
    <recommendedName>
        <fullName evidence="3">TraG P-loop domain-containing protein</fullName>
    </recommendedName>
</protein>
<dbReference type="EMBL" id="LJCR01000318">
    <property type="protein sequence ID" value="KPV53192.1"/>
    <property type="molecule type" value="Genomic_DNA"/>
</dbReference>